<dbReference type="RefSeq" id="WP_425572809.1">
    <property type="nucleotide sequence ID" value="NZ_BAAABW010000001.1"/>
</dbReference>
<dbReference type="Proteomes" id="UP001500063">
    <property type="component" value="Unassembled WGS sequence"/>
</dbReference>
<accession>A0ABN0W8N7</accession>
<keyword evidence="2" id="KW-1185">Reference proteome</keyword>
<comment type="caution">
    <text evidence="1">The sequence shown here is derived from an EMBL/GenBank/DDBJ whole genome shotgun (WGS) entry which is preliminary data.</text>
</comment>
<gene>
    <name evidence="1" type="ORF">GCM10010319_01370</name>
</gene>
<evidence type="ECO:0000313" key="2">
    <source>
        <dbReference type="Proteomes" id="UP001500063"/>
    </source>
</evidence>
<organism evidence="1 2">
    <name type="scientific">Streptomyces blastmyceticus</name>
    <dbReference type="NCBI Taxonomy" id="68180"/>
    <lineage>
        <taxon>Bacteria</taxon>
        <taxon>Bacillati</taxon>
        <taxon>Actinomycetota</taxon>
        <taxon>Actinomycetes</taxon>
        <taxon>Kitasatosporales</taxon>
        <taxon>Streptomycetaceae</taxon>
        <taxon>Streptomyces</taxon>
    </lineage>
</organism>
<proteinExistence type="predicted"/>
<name>A0ABN0W8N7_9ACTN</name>
<dbReference type="EMBL" id="BAAABW010000001">
    <property type="protein sequence ID" value="GAA0329037.1"/>
    <property type="molecule type" value="Genomic_DNA"/>
</dbReference>
<evidence type="ECO:0000313" key="1">
    <source>
        <dbReference type="EMBL" id="GAA0329037.1"/>
    </source>
</evidence>
<sequence>MCWALSDPARYPRGGGLPPQGLGQVLANGVPLVRAIARQGVVTEDVVHSNVNPTLVPRELRIVGKDERHEKSA</sequence>
<reference evidence="1 2" key="1">
    <citation type="journal article" date="2019" name="Int. J. Syst. Evol. Microbiol.">
        <title>The Global Catalogue of Microorganisms (GCM) 10K type strain sequencing project: providing services to taxonomists for standard genome sequencing and annotation.</title>
        <authorList>
            <consortium name="The Broad Institute Genomics Platform"/>
            <consortium name="The Broad Institute Genome Sequencing Center for Infectious Disease"/>
            <person name="Wu L."/>
            <person name="Ma J."/>
        </authorList>
    </citation>
    <scope>NUCLEOTIDE SEQUENCE [LARGE SCALE GENOMIC DNA]</scope>
    <source>
        <strain evidence="1 2">JCM 4565</strain>
    </source>
</reference>
<protein>
    <submittedName>
        <fullName evidence="1">Uncharacterized protein</fullName>
    </submittedName>
</protein>